<sequence length="156" mass="16211">MEWLAPLAETGVARALIAAPTLYLLVNAAHIMGIGVLYGSILALDLRILGLNRSVPLHVIAGFLSRMAAAGAGLAILTGLCLFSVRPVEYAGNAAFLAKLALVAVGLAHALVLHRGIGWRRATTDGHASAALRLSALASIIIWTSAIVAGRWIGFL</sequence>
<protein>
    <submittedName>
        <fullName evidence="3">Membrane protein</fullName>
    </submittedName>
</protein>
<feature type="transmembrane region" description="Helical" evidence="1">
    <location>
        <begin position="67"/>
        <end position="85"/>
    </location>
</feature>
<dbReference type="RefSeq" id="WP_037166496.1">
    <property type="nucleotide sequence ID" value="NZ_CAJXID010000013.1"/>
</dbReference>
<feature type="domain" description="DUF6644" evidence="2">
    <location>
        <begin position="27"/>
        <end position="155"/>
    </location>
</feature>
<dbReference type="Proteomes" id="UP000052167">
    <property type="component" value="Unassembled WGS sequence"/>
</dbReference>
<organism evidence="3 4">
    <name type="scientific">Pseudorhizobium pelagicum</name>
    <dbReference type="NCBI Taxonomy" id="1509405"/>
    <lineage>
        <taxon>Bacteria</taxon>
        <taxon>Pseudomonadati</taxon>
        <taxon>Pseudomonadota</taxon>
        <taxon>Alphaproteobacteria</taxon>
        <taxon>Hyphomicrobiales</taxon>
        <taxon>Rhizobiaceae</taxon>
        <taxon>Rhizobium/Agrobacterium group</taxon>
        <taxon>Pseudorhizobium</taxon>
    </lineage>
</organism>
<dbReference type="AlphaFoldDB" id="A0A922T5D7"/>
<evidence type="ECO:0000259" key="2">
    <source>
        <dbReference type="Pfam" id="PF20349"/>
    </source>
</evidence>
<dbReference type="Pfam" id="PF20349">
    <property type="entry name" value="DUF6644"/>
    <property type="match status" value="1"/>
</dbReference>
<proteinExistence type="predicted"/>
<dbReference type="EMBL" id="JOKJ01000017">
    <property type="protein sequence ID" value="KEQ06085.1"/>
    <property type="molecule type" value="Genomic_DNA"/>
</dbReference>
<name>A0A922T5D7_9HYPH</name>
<gene>
    <name evidence="3" type="ORF">GV68_07315</name>
</gene>
<dbReference type="InterPro" id="IPR046586">
    <property type="entry name" value="DUF6644"/>
</dbReference>
<feature type="transmembrane region" description="Helical" evidence="1">
    <location>
        <begin position="134"/>
        <end position="153"/>
    </location>
</feature>
<evidence type="ECO:0000313" key="4">
    <source>
        <dbReference type="Proteomes" id="UP000052167"/>
    </source>
</evidence>
<keyword evidence="1" id="KW-0472">Membrane</keyword>
<keyword evidence="4" id="KW-1185">Reference proteome</keyword>
<evidence type="ECO:0000313" key="3">
    <source>
        <dbReference type="EMBL" id="KEQ06085.1"/>
    </source>
</evidence>
<feature type="transmembrane region" description="Helical" evidence="1">
    <location>
        <begin position="91"/>
        <end position="113"/>
    </location>
</feature>
<accession>A0A922T5D7</accession>
<comment type="caution">
    <text evidence="3">The sequence shown here is derived from an EMBL/GenBank/DDBJ whole genome shotgun (WGS) entry which is preliminary data.</text>
</comment>
<keyword evidence="1" id="KW-1133">Transmembrane helix</keyword>
<feature type="transmembrane region" description="Helical" evidence="1">
    <location>
        <begin position="22"/>
        <end position="46"/>
    </location>
</feature>
<dbReference type="OrthoDB" id="118399at2"/>
<evidence type="ECO:0000256" key="1">
    <source>
        <dbReference type="SAM" id="Phobius"/>
    </source>
</evidence>
<reference evidence="3 4" key="1">
    <citation type="submission" date="2014-06" db="EMBL/GenBank/DDBJ databases">
        <title>Rhizobium pelagicum/R2-400B4.</title>
        <authorList>
            <person name="Kimes N.E."/>
            <person name="Lopez-Perez M."/>
        </authorList>
    </citation>
    <scope>NUCLEOTIDE SEQUENCE [LARGE SCALE GENOMIC DNA]</scope>
    <source>
        <strain evidence="3 4">R2-400B4</strain>
    </source>
</reference>
<keyword evidence="1" id="KW-0812">Transmembrane</keyword>